<protein>
    <recommendedName>
        <fullName evidence="4">PIF1/LRR1 pleckstrin homology domain-containing protein</fullName>
    </recommendedName>
</protein>
<dbReference type="Pfam" id="PF13855">
    <property type="entry name" value="LRR_8"/>
    <property type="match status" value="1"/>
</dbReference>
<dbReference type="EMBL" id="JACSDZ010000008">
    <property type="protein sequence ID" value="KAF7397275.1"/>
    <property type="molecule type" value="Genomic_DNA"/>
</dbReference>
<dbReference type="SUPFAM" id="SSF52058">
    <property type="entry name" value="L domain-like"/>
    <property type="match status" value="1"/>
</dbReference>
<keyword evidence="3" id="KW-0539">Nucleus</keyword>
<organism evidence="5 6">
    <name type="scientific">Vespula germanica</name>
    <name type="common">German yellow jacket</name>
    <name type="synonym">Paravespula germanica</name>
    <dbReference type="NCBI Taxonomy" id="30212"/>
    <lineage>
        <taxon>Eukaryota</taxon>
        <taxon>Metazoa</taxon>
        <taxon>Ecdysozoa</taxon>
        <taxon>Arthropoda</taxon>
        <taxon>Hexapoda</taxon>
        <taxon>Insecta</taxon>
        <taxon>Pterygota</taxon>
        <taxon>Neoptera</taxon>
        <taxon>Endopterygota</taxon>
        <taxon>Hymenoptera</taxon>
        <taxon>Apocrita</taxon>
        <taxon>Aculeata</taxon>
        <taxon>Vespoidea</taxon>
        <taxon>Vespidae</taxon>
        <taxon>Vespinae</taxon>
        <taxon>Vespula</taxon>
    </lineage>
</organism>
<proteinExistence type="predicted"/>
<dbReference type="Gene3D" id="3.80.10.10">
    <property type="entry name" value="Ribonuclease Inhibitor"/>
    <property type="match status" value="1"/>
</dbReference>
<dbReference type="PRINTS" id="PR00019">
    <property type="entry name" value="LEURICHRPT"/>
</dbReference>
<dbReference type="InterPro" id="IPR057437">
    <property type="entry name" value="PIF1/LRR1_PH"/>
</dbReference>
<keyword evidence="2" id="KW-0677">Repeat</keyword>
<dbReference type="PROSITE" id="PS51450">
    <property type="entry name" value="LRR"/>
    <property type="match status" value="2"/>
</dbReference>
<evidence type="ECO:0000313" key="6">
    <source>
        <dbReference type="Proteomes" id="UP000617340"/>
    </source>
</evidence>
<evidence type="ECO:0000313" key="5">
    <source>
        <dbReference type="EMBL" id="KAF7397275.1"/>
    </source>
</evidence>
<feature type="domain" description="PIF1/LRR1 pleckstrin homology" evidence="4">
    <location>
        <begin position="1"/>
        <end position="110"/>
    </location>
</feature>
<dbReference type="InterPro" id="IPR050216">
    <property type="entry name" value="LRR_domain-containing"/>
</dbReference>
<evidence type="ECO:0000256" key="2">
    <source>
        <dbReference type="ARBA" id="ARBA00022737"/>
    </source>
</evidence>
<dbReference type="AlphaFoldDB" id="A0A834N595"/>
<dbReference type="InterPro" id="IPR001611">
    <property type="entry name" value="Leu-rich_rpt"/>
</dbReference>
<keyword evidence="6" id="KW-1185">Reference proteome</keyword>
<accession>A0A834N595</accession>
<keyword evidence="1" id="KW-0433">Leucine-rich repeat</keyword>
<dbReference type="SMART" id="SM00369">
    <property type="entry name" value="LRR_TYP"/>
    <property type="match status" value="4"/>
</dbReference>
<dbReference type="InterPro" id="IPR025875">
    <property type="entry name" value="Leu-rich_rpt_4"/>
</dbReference>
<sequence length="410" mass="46792">MKLNCNVEVNNRMHNLTNLSIRKKSQRGYLVIGRQSIKNDELYILLQTEQNKCGTKYKVNDNIEMIFVKFIENGKATIRIKEPPHDLIIQSDAIPLKSFIHVLKLASSKKVHLSTLAISNLNGKKMSNTQKTKITVKKNSEYPTLQGFPRFTEELHIIGLDRKSFDLQILKLNRLKVLDLSNNQITSLPKDLGSLPHLQQLILSQNQLGKAAISKWTWLDQNNIRNTLCLLDLSCNFLTEIPEKIGKLNALVNLKLSCNSLIYLPQSMGNLISLKYLDLSQNSLQFLPGSMRKLRLLEIDVSGNSFSTTKPYYESIMQLPSLVECAARIFLKTRTNYNASLIPNTLVKYLDSAKYCVCGTACFQYFLRKPLCFNLNSTICSVKFSNDSTVPYDCFFCTLHCFRFYSKVMS</sequence>
<evidence type="ECO:0000256" key="1">
    <source>
        <dbReference type="ARBA" id="ARBA00022614"/>
    </source>
</evidence>
<name>A0A834N595_VESGE</name>
<dbReference type="InterPro" id="IPR032675">
    <property type="entry name" value="LRR_dom_sf"/>
</dbReference>
<dbReference type="Proteomes" id="UP000617340">
    <property type="component" value="Unassembled WGS sequence"/>
</dbReference>
<comment type="caution">
    <text evidence="5">The sequence shown here is derived from an EMBL/GenBank/DDBJ whole genome shotgun (WGS) entry which is preliminary data.</text>
</comment>
<dbReference type="GO" id="GO:0005737">
    <property type="term" value="C:cytoplasm"/>
    <property type="evidence" value="ECO:0007669"/>
    <property type="project" value="TreeGrafter"/>
</dbReference>
<dbReference type="PANTHER" id="PTHR48051:SF52">
    <property type="entry name" value="LEUCINE-RICH REPEAT PROTEIN 1"/>
    <property type="match status" value="1"/>
</dbReference>
<gene>
    <name evidence="5" type="ORF">HZH68_008497</name>
</gene>
<evidence type="ECO:0000259" key="4">
    <source>
        <dbReference type="Pfam" id="PF25344"/>
    </source>
</evidence>
<dbReference type="Pfam" id="PF12799">
    <property type="entry name" value="LRR_4"/>
    <property type="match status" value="1"/>
</dbReference>
<dbReference type="PANTHER" id="PTHR48051">
    <property type="match status" value="1"/>
</dbReference>
<dbReference type="Pfam" id="PF25344">
    <property type="entry name" value="PH_LRR1"/>
    <property type="match status" value="1"/>
</dbReference>
<dbReference type="InterPro" id="IPR003591">
    <property type="entry name" value="Leu-rich_rpt_typical-subtyp"/>
</dbReference>
<reference evidence="5" key="1">
    <citation type="journal article" date="2020" name="G3 (Bethesda)">
        <title>High-Quality Assemblies for Three Invasive Social Wasps from the &lt;i&gt;Vespula&lt;/i&gt; Genus.</title>
        <authorList>
            <person name="Harrop T.W.R."/>
            <person name="Guhlin J."/>
            <person name="McLaughlin G.M."/>
            <person name="Permina E."/>
            <person name="Stockwell P."/>
            <person name="Gilligan J."/>
            <person name="Le Lec M.F."/>
            <person name="Gruber M.A.M."/>
            <person name="Quinn O."/>
            <person name="Lovegrove M."/>
            <person name="Duncan E.J."/>
            <person name="Remnant E.J."/>
            <person name="Van Eeckhoven J."/>
            <person name="Graham B."/>
            <person name="Knapp R.A."/>
            <person name="Langford K.W."/>
            <person name="Kronenberg Z."/>
            <person name="Press M.O."/>
            <person name="Eacker S.M."/>
            <person name="Wilson-Rankin E.E."/>
            <person name="Purcell J."/>
            <person name="Lester P.J."/>
            <person name="Dearden P.K."/>
        </authorList>
    </citation>
    <scope>NUCLEOTIDE SEQUENCE</scope>
    <source>
        <strain evidence="5">Linc-1</strain>
    </source>
</reference>
<evidence type="ECO:0000256" key="3">
    <source>
        <dbReference type="ARBA" id="ARBA00023242"/>
    </source>
</evidence>